<organism evidence="2 3">
    <name type="scientific">Stephania cephalantha</name>
    <dbReference type="NCBI Taxonomy" id="152367"/>
    <lineage>
        <taxon>Eukaryota</taxon>
        <taxon>Viridiplantae</taxon>
        <taxon>Streptophyta</taxon>
        <taxon>Embryophyta</taxon>
        <taxon>Tracheophyta</taxon>
        <taxon>Spermatophyta</taxon>
        <taxon>Magnoliopsida</taxon>
        <taxon>Ranunculales</taxon>
        <taxon>Menispermaceae</taxon>
        <taxon>Menispermoideae</taxon>
        <taxon>Cissampelideae</taxon>
        <taxon>Stephania</taxon>
    </lineage>
</organism>
<proteinExistence type="predicted"/>
<evidence type="ECO:0000256" key="1">
    <source>
        <dbReference type="SAM" id="Phobius"/>
    </source>
</evidence>
<dbReference type="Proteomes" id="UP001419268">
    <property type="component" value="Unassembled WGS sequence"/>
</dbReference>
<sequence>MGPRSRILSRRDPYFNLNIKASPKPDPNLRKYGSVHAMRESASLVSSIRSVDFRVDDRFVVFAFMLTFMFTLLLLPLMLVSLFFLSLISYPLRFLCDVHCSACYVCLLLTTSIQLSTCRRFRCLHVVDSVVRTVVDYVDSAVLPVVDYIDFVICTSSTPSSTRFPLFYDFVVRLATSEPFSCRLGGR</sequence>
<keyword evidence="3" id="KW-1185">Reference proteome</keyword>
<reference evidence="2 3" key="1">
    <citation type="submission" date="2024-01" db="EMBL/GenBank/DDBJ databases">
        <title>Genome assemblies of Stephania.</title>
        <authorList>
            <person name="Yang L."/>
        </authorList>
    </citation>
    <scope>NUCLEOTIDE SEQUENCE [LARGE SCALE GENOMIC DNA]</scope>
    <source>
        <strain evidence="2">JXDWG</strain>
        <tissue evidence="2">Leaf</tissue>
    </source>
</reference>
<keyword evidence="1" id="KW-0472">Membrane</keyword>
<accession>A0AAP0EJ52</accession>
<evidence type="ECO:0000313" key="3">
    <source>
        <dbReference type="Proteomes" id="UP001419268"/>
    </source>
</evidence>
<dbReference type="EMBL" id="JBBNAG010000011">
    <property type="protein sequence ID" value="KAK9094204.1"/>
    <property type="molecule type" value="Genomic_DNA"/>
</dbReference>
<evidence type="ECO:0000313" key="2">
    <source>
        <dbReference type="EMBL" id="KAK9094204.1"/>
    </source>
</evidence>
<comment type="caution">
    <text evidence="2">The sequence shown here is derived from an EMBL/GenBank/DDBJ whole genome shotgun (WGS) entry which is preliminary data.</text>
</comment>
<name>A0AAP0EJ52_9MAGN</name>
<dbReference type="AlphaFoldDB" id="A0AAP0EJ52"/>
<gene>
    <name evidence="2" type="ORF">Scep_025673</name>
</gene>
<keyword evidence="1" id="KW-0812">Transmembrane</keyword>
<feature type="transmembrane region" description="Helical" evidence="1">
    <location>
        <begin position="59"/>
        <end position="84"/>
    </location>
</feature>
<keyword evidence="1" id="KW-1133">Transmembrane helix</keyword>
<protein>
    <submittedName>
        <fullName evidence="2">Uncharacterized protein</fullName>
    </submittedName>
</protein>